<feature type="binding site" evidence="12">
    <location>
        <position position="444"/>
    </location>
    <ligand>
        <name>Zn(2+)</name>
        <dbReference type="ChEBI" id="CHEBI:29105"/>
        <label>1</label>
    </ligand>
</feature>
<evidence type="ECO:0000256" key="2">
    <source>
        <dbReference type="ARBA" id="ARBA00022705"/>
    </source>
</evidence>
<keyword evidence="2 12" id="KW-0235">DNA replication</keyword>
<dbReference type="GO" id="GO:0006269">
    <property type="term" value="P:DNA replication, synthesis of primer"/>
    <property type="evidence" value="ECO:0007669"/>
    <property type="project" value="UniProtKB-KW"/>
</dbReference>
<dbReference type="Gene3D" id="3.40.50.300">
    <property type="entry name" value="P-loop containing nucleotide triphosphate hydrolases"/>
    <property type="match status" value="2"/>
</dbReference>
<dbReference type="GeneID" id="61318402"/>
<dbReference type="PANTHER" id="PTHR30580:SF0">
    <property type="entry name" value="PRIMOSOMAL PROTEIN N"/>
    <property type="match status" value="1"/>
</dbReference>
<dbReference type="Proteomes" id="UP000441102">
    <property type="component" value="Unassembled WGS sequence"/>
</dbReference>
<feature type="binding site" evidence="12">
    <location>
        <position position="453"/>
    </location>
    <ligand>
        <name>Zn(2+)</name>
        <dbReference type="ChEBI" id="CHEBI:29105"/>
        <label>2</label>
    </ligand>
</feature>
<comment type="caution">
    <text evidence="14">The sequence shown here is derived from an EMBL/GenBank/DDBJ whole genome shotgun (WGS) entry which is preliminary data.</text>
</comment>
<evidence type="ECO:0000256" key="3">
    <source>
        <dbReference type="ARBA" id="ARBA00022723"/>
    </source>
</evidence>
<evidence type="ECO:0000256" key="8">
    <source>
        <dbReference type="ARBA" id="ARBA00022840"/>
    </source>
</evidence>
<keyword evidence="1 12" id="KW-0639">Primosome</keyword>
<dbReference type="GO" id="GO:0006270">
    <property type="term" value="P:DNA replication initiation"/>
    <property type="evidence" value="ECO:0007669"/>
    <property type="project" value="TreeGrafter"/>
</dbReference>
<dbReference type="RefSeq" id="WP_105529100.1">
    <property type="nucleotide sequence ID" value="NZ_CP044970.1"/>
</dbReference>
<comment type="catalytic activity">
    <reaction evidence="11 12">
        <text>ATP + H2O = ADP + phosphate + H(+)</text>
        <dbReference type="Rhea" id="RHEA:13065"/>
        <dbReference type="ChEBI" id="CHEBI:15377"/>
        <dbReference type="ChEBI" id="CHEBI:15378"/>
        <dbReference type="ChEBI" id="CHEBI:30616"/>
        <dbReference type="ChEBI" id="CHEBI:43474"/>
        <dbReference type="ChEBI" id="CHEBI:456216"/>
        <dbReference type="EC" id="5.6.2.4"/>
    </reaction>
</comment>
<keyword evidence="10 12" id="KW-0413">Isomerase</keyword>
<dbReference type="InterPro" id="IPR040498">
    <property type="entry name" value="PriA_CRR"/>
</dbReference>
<dbReference type="PROSITE" id="PS51192">
    <property type="entry name" value="HELICASE_ATP_BIND_1"/>
    <property type="match status" value="1"/>
</dbReference>
<reference evidence="15" key="2">
    <citation type="submission" date="2020-09" db="EMBL/GenBank/DDBJ databases">
        <authorList>
            <person name="Dalcin Martins P."/>
        </authorList>
    </citation>
    <scope>NUCLEOTIDE SEQUENCE</scope>
    <source>
        <strain evidence="15">MAG47</strain>
    </source>
</reference>
<dbReference type="HAMAP" id="MF_00983">
    <property type="entry name" value="PriA"/>
    <property type="match status" value="1"/>
</dbReference>
<dbReference type="NCBIfam" id="NF004070">
    <property type="entry name" value="PRK05580.2-2"/>
    <property type="match status" value="1"/>
</dbReference>
<keyword evidence="4 12" id="KW-0547">Nucleotide-binding</keyword>
<organism evidence="14 16">
    <name type="scientific">Brucella anthropi</name>
    <name type="common">Ochrobactrum anthropi</name>
    <dbReference type="NCBI Taxonomy" id="529"/>
    <lineage>
        <taxon>Bacteria</taxon>
        <taxon>Pseudomonadati</taxon>
        <taxon>Pseudomonadota</taxon>
        <taxon>Alphaproteobacteria</taxon>
        <taxon>Hyphomicrobiales</taxon>
        <taxon>Brucellaceae</taxon>
        <taxon>Brucella/Ochrobactrum group</taxon>
        <taxon>Brucella</taxon>
    </lineage>
</organism>
<comment type="cofactor">
    <cofactor evidence="12">
        <name>Zn(2+)</name>
        <dbReference type="ChEBI" id="CHEBI:29105"/>
    </cofactor>
    <text evidence="12">Binds 2 zinc ions per subunit.</text>
</comment>
<dbReference type="PANTHER" id="PTHR30580">
    <property type="entry name" value="PRIMOSOMAL PROTEIN N"/>
    <property type="match status" value="1"/>
</dbReference>
<sequence length="736" mass="80490">MSKDSHDISSLFPELAPRVVPVLVPMPAERPYSYMVPEGMNVQPGSIVRVPLGPREVAGIVCEGETDAVDARKLRAISEVFDCPPVGADMLRFMRWAADYTLSPPGMVARMVLRVPAAFDPEPSVPGLRYSGGEPERMTEARSRVMELARDGLAWTRSGLAHAAGVSMTVVDGLKTQGIFEEVMLPPPAVVAKPDIDYARATLSEDQQAAAEMLSEAVEADCFSVSLLDGVTGSGKTEVYFEAVAKAIEQGKQVLILLPEIALTQQFLDRFHDRFGAKPAEWHSDLAPRTRERVWRQIAEGTVRVVAGARSALFLPFKELGLIVVDEEHDPAYKQEDRVFYNARDMAVVRGHISGFPVVLASATPSIESQVNAEQGRYKRIKLYGRYAEAALPDLKTIDMRRSPPPPGRFLSPALTEAVGRTVERGEQALLFLNRRGYAPLTLCRVCGHRFQCPQCSSWLVEHRFRGQLMCHQCGYHEPVPEACPECGTLDHLVACGPGVERIAEEVAATFSEARIIVLSSDMAGGVKRLRLELDAIAKGEADIVIGTQLVAKGHNFPNMTLVGVVDADLGLANGDPRAAERTFQLLNQVTGRAGRTGRKSLGLIQTYQPDHPVMRAIVSSDAAAFYNREIEERERSTLPPFGRLAALIISADNRPDAENHARALRRAAPSSPEISVLGPAEAPLALVRGRHRFRILVHGTKRADIQGFIRVLLAAGPKEKGSIRVQVDIDPQSFL</sequence>
<keyword evidence="3 12" id="KW-0479">Metal-binding</keyword>
<feature type="binding site" evidence="12">
    <location>
        <position position="447"/>
    </location>
    <ligand>
        <name>Zn(2+)</name>
        <dbReference type="ChEBI" id="CHEBI:29105"/>
        <label>1</label>
    </ligand>
</feature>
<dbReference type="InterPro" id="IPR042115">
    <property type="entry name" value="PriA_3primeBD_sf"/>
</dbReference>
<dbReference type="InterPro" id="IPR041236">
    <property type="entry name" value="PriA_C"/>
</dbReference>
<keyword evidence="8 12" id="KW-0067">ATP-binding</keyword>
<dbReference type="SMART" id="SM00487">
    <property type="entry name" value="DEXDc"/>
    <property type="match status" value="1"/>
</dbReference>
<dbReference type="InterPro" id="IPR027417">
    <property type="entry name" value="P-loop_NTPase"/>
</dbReference>
<evidence type="ECO:0000259" key="13">
    <source>
        <dbReference type="PROSITE" id="PS51192"/>
    </source>
</evidence>
<proteinExistence type="inferred from homology"/>
<evidence type="ECO:0000313" key="15">
    <source>
        <dbReference type="EMBL" id="MBE0563259.1"/>
    </source>
</evidence>
<dbReference type="Gene3D" id="3.40.1440.60">
    <property type="entry name" value="PriA, 3(prime) DNA-binding domain"/>
    <property type="match status" value="1"/>
</dbReference>
<dbReference type="Pfam" id="PF17764">
    <property type="entry name" value="PriA_3primeBD"/>
    <property type="match status" value="1"/>
</dbReference>
<dbReference type="SMART" id="SM00490">
    <property type="entry name" value="HELICc"/>
    <property type="match status" value="1"/>
</dbReference>
<protein>
    <recommendedName>
        <fullName evidence="12">Replication restart protein PriA</fullName>
    </recommendedName>
    <alternativeName>
        <fullName evidence="12">ATP-dependent DNA helicase PriA</fullName>
        <ecNumber evidence="12">5.6.2.4</ecNumber>
    </alternativeName>
    <alternativeName>
        <fullName evidence="12">DNA 3'-5' helicase PriA</fullName>
    </alternativeName>
</protein>
<dbReference type="GO" id="GO:0043138">
    <property type="term" value="F:3'-5' DNA helicase activity"/>
    <property type="evidence" value="ECO:0007669"/>
    <property type="project" value="UniProtKB-EC"/>
</dbReference>
<dbReference type="InterPro" id="IPR014001">
    <property type="entry name" value="Helicase_ATP-bd"/>
</dbReference>
<feature type="domain" description="Helicase ATP-binding" evidence="13">
    <location>
        <begin position="217"/>
        <end position="383"/>
    </location>
</feature>
<keyword evidence="9 12" id="KW-0238">DNA-binding</keyword>
<dbReference type="Proteomes" id="UP000642265">
    <property type="component" value="Unassembled WGS sequence"/>
</dbReference>
<feature type="binding site" evidence="12">
    <location>
        <position position="487"/>
    </location>
    <ligand>
        <name>Zn(2+)</name>
        <dbReference type="ChEBI" id="CHEBI:29105"/>
        <label>1</label>
    </ligand>
</feature>
<dbReference type="GO" id="GO:0005524">
    <property type="term" value="F:ATP binding"/>
    <property type="evidence" value="ECO:0007669"/>
    <property type="project" value="UniProtKB-UniRule"/>
</dbReference>
<dbReference type="GO" id="GO:0003677">
    <property type="term" value="F:DNA binding"/>
    <property type="evidence" value="ECO:0007669"/>
    <property type="project" value="UniProtKB-UniRule"/>
</dbReference>
<evidence type="ECO:0000313" key="14">
    <source>
        <dbReference type="EMBL" id="KAB2794963.1"/>
    </source>
</evidence>
<dbReference type="GO" id="GO:0016787">
    <property type="term" value="F:hydrolase activity"/>
    <property type="evidence" value="ECO:0007669"/>
    <property type="project" value="UniProtKB-KW"/>
</dbReference>
<dbReference type="AlphaFoldDB" id="A0A6I0DP19"/>
<dbReference type="InterPro" id="IPR011545">
    <property type="entry name" value="DEAD/DEAH_box_helicase_dom"/>
</dbReference>
<dbReference type="NCBIfam" id="NF004071">
    <property type="entry name" value="PRK05580.2-3"/>
    <property type="match status" value="1"/>
</dbReference>
<dbReference type="EMBL" id="JACZKO010000058">
    <property type="protein sequence ID" value="MBE0563259.1"/>
    <property type="molecule type" value="Genomic_DNA"/>
</dbReference>
<dbReference type="Pfam" id="PF18074">
    <property type="entry name" value="PriA_C"/>
    <property type="match status" value="1"/>
</dbReference>
<evidence type="ECO:0000256" key="1">
    <source>
        <dbReference type="ARBA" id="ARBA00022515"/>
    </source>
</evidence>
<comment type="function">
    <text evidence="12">Initiates the restart of stalled replication forks, which reloads the replicative helicase on sites other than the origin of replication. Recognizes and binds to abandoned replication forks and remodels them to uncover a helicase loading site. Promotes assembly of the primosome at these replication forks.</text>
</comment>
<dbReference type="GO" id="GO:0006310">
    <property type="term" value="P:DNA recombination"/>
    <property type="evidence" value="ECO:0007669"/>
    <property type="project" value="InterPro"/>
</dbReference>
<feature type="binding site" evidence="12">
    <location>
        <position position="456"/>
    </location>
    <ligand>
        <name>Zn(2+)</name>
        <dbReference type="ChEBI" id="CHEBI:29105"/>
        <label>2</label>
    </ligand>
</feature>
<feature type="binding site" evidence="12">
    <location>
        <position position="484"/>
    </location>
    <ligand>
        <name>Zn(2+)</name>
        <dbReference type="ChEBI" id="CHEBI:29105"/>
        <label>1</label>
    </ligand>
</feature>
<keyword evidence="5 12" id="KW-0378">Hydrolase</keyword>
<dbReference type="InterPro" id="IPR041222">
    <property type="entry name" value="PriA_3primeBD"/>
</dbReference>
<evidence type="ECO:0000256" key="11">
    <source>
        <dbReference type="ARBA" id="ARBA00048988"/>
    </source>
</evidence>
<dbReference type="InterPro" id="IPR005259">
    <property type="entry name" value="PriA"/>
</dbReference>
<dbReference type="Pfam" id="PF18319">
    <property type="entry name" value="Zn_ribbon_PriA"/>
    <property type="match status" value="1"/>
</dbReference>
<accession>A0A6I0DP19</accession>
<evidence type="ECO:0000313" key="16">
    <source>
        <dbReference type="Proteomes" id="UP000441102"/>
    </source>
</evidence>
<keyword evidence="7 12" id="KW-0862">Zinc</keyword>
<evidence type="ECO:0000256" key="6">
    <source>
        <dbReference type="ARBA" id="ARBA00022806"/>
    </source>
</evidence>
<evidence type="ECO:0000256" key="4">
    <source>
        <dbReference type="ARBA" id="ARBA00022741"/>
    </source>
</evidence>
<evidence type="ECO:0000256" key="5">
    <source>
        <dbReference type="ARBA" id="ARBA00022801"/>
    </source>
</evidence>
<evidence type="ECO:0000256" key="12">
    <source>
        <dbReference type="HAMAP-Rule" id="MF_00983"/>
    </source>
</evidence>
<comment type="catalytic activity">
    <reaction evidence="12">
        <text>Couples ATP hydrolysis with the unwinding of duplex DNA by translocating in the 3'-5' direction.</text>
        <dbReference type="EC" id="5.6.2.4"/>
    </reaction>
</comment>
<dbReference type="EMBL" id="WBWX01000007">
    <property type="protein sequence ID" value="KAB2794963.1"/>
    <property type="molecule type" value="Genomic_DNA"/>
</dbReference>
<gene>
    <name evidence="12" type="primary">priA</name>
    <name evidence="14" type="ORF">F9L06_18030</name>
    <name evidence="15" type="ORF">IH622_20930</name>
</gene>
<dbReference type="GO" id="GO:0008270">
    <property type="term" value="F:zinc ion binding"/>
    <property type="evidence" value="ECO:0007669"/>
    <property type="project" value="UniProtKB-UniRule"/>
</dbReference>
<name>A0A6I0DP19_BRUAN</name>
<reference evidence="14 16" key="1">
    <citation type="submission" date="2019-09" db="EMBL/GenBank/DDBJ databases">
        <title>Taxonomic organization of the family Brucellaceae based on a phylogenomic approach.</title>
        <authorList>
            <person name="Leclercq S."/>
            <person name="Cloeckaert A."/>
            <person name="Zygmunt M.S."/>
        </authorList>
    </citation>
    <scope>NUCLEOTIDE SEQUENCE [LARGE SCALE GENOMIC DNA]</scope>
    <source>
        <strain evidence="14 16">CCUG 34461</strain>
    </source>
</reference>
<dbReference type="EC" id="5.6.2.4" evidence="12"/>
<evidence type="ECO:0000256" key="9">
    <source>
        <dbReference type="ARBA" id="ARBA00023125"/>
    </source>
</evidence>
<dbReference type="InterPro" id="IPR001650">
    <property type="entry name" value="Helicase_C-like"/>
</dbReference>
<evidence type="ECO:0000256" key="10">
    <source>
        <dbReference type="ARBA" id="ARBA00023235"/>
    </source>
</evidence>
<dbReference type="GO" id="GO:0006302">
    <property type="term" value="P:double-strand break repair"/>
    <property type="evidence" value="ECO:0007669"/>
    <property type="project" value="InterPro"/>
</dbReference>
<comment type="similarity">
    <text evidence="12">Belongs to the helicase family. PriA subfamily.</text>
</comment>
<evidence type="ECO:0000256" key="7">
    <source>
        <dbReference type="ARBA" id="ARBA00022833"/>
    </source>
</evidence>
<comment type="subunit">
    <text evidence="12">Component of the replication restart primosome.</text>
</comment>
<dbReference type="NCBIfam" id="TIGR00595">
    <property type="entry name" value="priA"/>
    <property type="match status" value="1"/>
</dbReference>
<dbReference type="CDD" id="cd17929">
    <property type="entry name" value="DEXHc_priA"/>
    <property type="match status" value="1"/>
</dbReference>
<feature type="binding site" evidence="12">
    <location>
        <position position="474"/>
    </location>
    <ligand>
        <name>Zn(2+)</name>
        <dbReference type="ChEBI" id="CHEBI:29105"/>
        <label>2</label>
    </ligand>
</feature>
<feature type="binding site" evidence="12">
    <location>
        <position position="471"/>
    </location>
    <ligand>
        <name>Zn(2+)</name>
        <dbReference type="ChEBI" id="CHEBI:29105"/>
        <label>2</label>
    </ligand>
</feature>
<keyword evidence="6 12" id="KW-0347">Helicase</keyword>
<dbReference type="GO" id="GO:1990077">
    <property type="term" value="C:primosome complex"/>
    <property type="evidence" value="ECO:0007669"/>
    <property type="project" value="UniProtKB-UniRule"/>
</dbReference>
<reference evidence="15" key="3">
    <citation type="submission" date="2020-10" db="EMBL/GenBank/DDBJ databases">
        <title>Enrichment of novel Verrucomicrobia, Bacteroidetes and Krumholzibacteria in an oxygen-limited, methane- and iron-fed bioreactor inoculated with Bothnian Sea sediments.</title>
        <authorList>
            <person name="Martins P.D."/>
            <person name="de Jong A."/>
            <person name="Lenstra W.K."/>
            <person name="van Helmond N.A.G.M."/>
            <person name="Slomp C.P."/>
            <person name="Jetten M.S.M."/>
            <person name="Welte C.U."/>
            <person name="Rasigraf O."/>
        </authorList>
    </citation>
    <scope>NUCLEOTIDE SEQUENCE</scope>
    <source>
        <strain evidence="15">MAG47</strain>
    </source>
</reference>
<dbReference type="SUPFAM" id="SSF52540">
    <property type="entry name" value="P-loop containing nucleoside triphosphate hydrolases"/>
    <property type="match status" value="2"/>
</dbReference>
<dbReference type="Pfam" id="PF00270">
    <property type="entry name" value="DEAD"/>
    <property type="match status" value="1"/>
</dbReference>
<dbReference type="FunFam" id="3.40.50.300:FF:000489">
    <property type="entry name" value="Primosome assembly protein PriA"/>
    <property type="match status" value="1"/>
</dbReference>